<protein>
    <submittedName>
        <fullName evidence="2">NAD-dependent epimerase/dehydratase family protein</fullName>
    </submittedName>
</protein>
<dbReference type="PANTHER" id="PTHR43162">
    <property type="match status" value="1"/>
</dbReference>
<dbReference type="Pfam" id="PF05368">
    <property type="entry name" value="NmrA"/>
    <property type="match status" value="1"/>
</dbReference>
<keyword evidence="3" id="KW-1185">Reference proteome</keyword>
<dbReference type="RefSeq" id="WP_139982598.1">
    <property type="nucleotide sequence ID" value="NZ_CP041046.1"/>
</dbReference>
<evidence type="ECO:0000313" key="2">
    <source>
        <dbReference type="EMBL" id="QDE39666.1"/>
    </source>
</evidence>
<dbReference type="OrthoDB" id="109735at2"/>
<proteinExistence type="predicted"/>
<dbReference type="InterPro" id="IPR008030">
    <property type="entry name" value="NmrA-like"/>
</dbReference>
<dbReference type="InterPro" id="IPR051604">
    <property type="entry name" value="Ergot_Alk_Oxidoreductase"/>
</dbReference>
<dbReference type="InterPro" id="IPR036291">
    <property type="entry name" value="NAD(P)-bd_dom_sf"/>
</dbReference>
<gene>
    <name evidence="2" type="ORF">FIV34_10865</name>
</gene>
<dbReference type="Gene3D" id="3.90.25.10">
    <property type="entry name" value="UDP-galactose 4-epimerase, domain 1"/>
    <property type="match status" value="1"/>
</dbReference>
<dbReference type="SUPFAM" id="SSF51735">
    <property type="entry name" value="NAD(P)-binding Rossmann-fold domains"/>
    <property type="match status" value="1"/>
</dbReference>
<sequence length="291" mass="31552">MAHRKHLITGATGKTGKHVVQALLAAGESVRAFVHREDERSEALRAAGAEIFVGDLLEHEDVLRATDGVDTAYFCFPITPGLIQATAYVANAANRHGLELVVNMSQISAREDSQSHAARDHWLAERVLDNAGVPALHIRPTFFAEWLVFPWVRDRIVHEGAITLPYGEGTHAPIAGEDQARFIAAALMNPQAHAGKIELLRGPVVVSQAQIAEKLGAVLGKEVVYRPESLEAYRASLEGYGLPALLIQHFLAIAIDYQNGVFTGTDGVIERVTGEAPMTVETFVAKHANSF</sequence>
<dbReference type="AlphaFoldDB" id="A0A4Y5Z422"/>
<evidence type="ECO:0000313" key="3">
    <source>
        <dbReference type="Proteomes" id="UP000316093"/>
    </source>
</evidence>
<dbReference type="KEGG" id="lpy:FIV34_10865"/>
<evidence type="ECO:0000259" key="1">
    <source>
        <dbReference type="Pfam" id="PF05368"/>
    </source>
</evidence>
<feature type="domain" description="NmrA-like" evidence="1">
    <location>
        <begin position="7"/>
        <end position="234"/>
    </location>
</feature>
<reference evidence="2 3" key="1">
    <citation type="submission" date="2019-06" db="EMBL/GenBank/DDBJ databases">
        <title>A complete genome sequence for Luteibacter pinisoli MAH-14.</title>
        <authorList>
            <person name="Baltrus D.A."/>
        </authorList>
    </citation>
    <scope>NUCLEOTIDE SEQUENCE [LARGE SCALE GENOMIC DNA]</scope>
    <source>
        <strain evidence="2 3">MAH-14</strain>
    </source>
</reference>
<name>A0A4Y5Z422_9GAMM</name>
<organism evidence="2 3">
    <name type="scientific">Luteibacter pinisoli</name>
    <dbReference type="NCBI Taxonomy" id="2589080"/>
    <lineage>
        <taxon>Bacteria</taxon>
        <taxon>Pseudomonadati</taxon>
        <taxon>Pseudomonadota</taxon>
        <taxon>Gammaproteobacteria</taxon>
        <taxon>Lysobacterales</taxon>
        <taxon>Rhodanobacteraceae</taxon>
        <taxon>Luteibacter</taxon>
    </lineage>
</organism>
<accession>A0A4Y5Z422</accession>
<dbReference type="Proteomes" id="UP000316093">
    <property type="component" value="Chromosome"/>
</dbReference>
<dbReference type="Gene3D" id="3.40.50.720">
    <property type="entry name" value="NAD(P)-binding Rossmann-like Domain"/>
    <property type="match status" value="1"/>
</dbReference>
<dbReference type="EMBL" id="CP041046">
    <property type="protein sequence ID" value="QDE39666.1"/>
    <property type="molecule type" value="Genomic_DNA"/>
</dbReference>
<dbReference type="PANTHER" id="PTHR43162:SF1">
    <property type="entry name" value="PRESTALK A DIFFERENTIATION PROTEIN A"/>
    <property type="match status" value="1"/>
</dbReference>